<dbReference type="PANTHER" id="PTHR44229:SF4">
    <property type="entry name" value="15-HYDROXYPROSTAGLANDIN DEHYDROGENASE [NAD(+)]"/>
    <property type="match status" value="1"/>
</dbReference>
<dbReference type="InterPro" id="IPR002347">
    <property type="entry name" value="SDR_fam"/>
</dbReference>
<dbReference type="Pfam" id="PF00106">
    <property type="entry name" value="adh_short"/>
    <property type="match status" value="2"/>
</dbReference>
<name>A0ABR1YJ98_9PEZI</name>
<keyword evidence="4" id="KW-1185">Reference proteome</keyword>
<proteinExistence type="inferred from homology"/>
<keyword evidence="2" id="KW-0560">Oxidoreductase</keyword>
<protein>
    <submittedName>
        <fullName evidence="3">Short-chain dehydrogenase</fullName>
    </submittedName>
</protein>
<sequence>MASPPTTSAPFSVNGKTAIITGAGSGIGLCFAELLLSKNCNVVIADLSLRPEAQSLVSKYSDASESPRAVFVKTDVREWSALQRMFDETLRLFGDFDILCPGAGIYEPHWSNFWHPPGHPEARDPADGGRYALVDINITHPIRATQLALSYWLHPRPVSVTRGDGKTATVTPAKASPLNPKRVVHISSVAGQSPSLANPMYIASKHAISGFTRCLGPLEPATGIRVNAVAPGVIKTPLWTEHPEKMVYTEGEDDQGWVDPSEVATAMLRLLEDEVLGLGAVLEVGKGNTRVVTAFNDPGPNRDPKKGLVPKHVVKGLENVFGWLAEDGWGRPKL</sequence>
<evidence type="ECO:0000313" key="4">
    <source>
        <dbReference type="Proteomes" id="UP001492380"/>
    </source>
</evidence>
<evidence type="ECO:0000313" key="3">
    <source>
        <dbReference type="EMBL" id="KAK8230713.1"/>
    </source>
</evidence>
<gene>
    <name evidence="3" type="ORF">HDK90DRAFT_491693</name>
</gene>
<comment type="similarity">
    <text evidence="1">Belongs to the short-chain dehydrogenases/reductases (SDR) family.</text>
</comment>
<comment type="caution">
    <text evidence="3">The sequence shown here is derived from an EMBL/GenBank/DDBJ whole genome shotgun (WGS) entry which is preliminary data.</text>
</comment>
<organism evidence="3 4">
    <name type="scientific">Phyllosticta capitalensis</name>
    <dbReference type="NCBI Taxonomy" id="121624"/>
    <lineage>
        <taxon>Eukaryota</taxon>
        <taxon>Fungi</taxon>
        <taxon>Dikarya</taxon>
        <taxon>Ascomycota</taxon>
        <taxon>Pezizomycotina</taxon>
        <taxon>Dothideomycetes</taxon>
        <taxon>Dothideomycetes incertae sedis</taxon>
        <taxon>Botryosphaeriales</taxon>
        <taxon>Phyllostictaceae</taxon>
        <taxon>Phyllosticta</taxon>
    </lineage>
</organism>
<evidence type="ECO:0000256" key="2">
    <source>
        <dbReference type="ARBA" id="ARBA00023002"/>
    </source>
</evidence>
<dbReference type="PANTHER" id="PTHR44229">
    <property type="entry name" value="15-HYDROXYPROSTAGLANDIN DEHYDROGENASE [NAD(+)]"/>
    <property type="match status" value="1"/>
</dbReference>
<evidence type="ECO:0000256" key="1">
    <source>
        <dbReference type="ARBA" id="ARBA00006484"/>
    </source>
</evidence>
<dbReference type="SUPFAM" id="SSF51735">
    <property type="entry name" value="NAD(P)-binding Rossmann-fold domains"/>
    <property type="match status" value="1"/>
</dbReference>
<dbReference type="InterPro" id="IPR036291">
    <property type="entry name" value="NAD(P)-bd_dom_sf"/>
</dbReference>
<dbReference type="PRINTS" id="PR00081">
    <property type="entry name" value="GDHRDH"/>
</dbReference>
<accession>A0ABR1YJ98</accession>
<reference evidence="3 4" key="1">
    <citation type="submission" date="2024-04" db="EMBL/GenBank/DDBJ databases">
        <title>Phyllosticta paracitricarpa is synonymous to the EU quarantine fungus P. citricarpa based on phylogenomic analyses.</title>
        <authorList>
            <consortium name="Lawrence Berkeley National Laboratory"/>
            <person name="Van Ingen-Buijs V.A."/>
            <person name="Van Westerhoven A.C."/>
            <person name="Haridas S."/>
            <person name="Skiadas P."/>
            <person name="Martin F."/>
            <person name="Groenewald J.Z."/>
            <person name="Crous P.W."/>
            <person name="Seidl M.F."/>
        </authorList>
    </citation>
    <scope>NUCLEOTIDE SEQUENCE [LARGE SCALE GENOMIC DNA]</scope>
    <source>
        <strain evidence="3 4">CBS 123374</strain>
    </source>
</reference>
<dbReference type="Proteomes" id="UP001492380">
    <property type="component" value="Unassembled WGS sequence"/>
</dbReference>
<dbReference type="EMBL" id="JBBWRZ010000008">
    <property type="protein sequence ID" value="KAK8230713.1"/>
    <property type="molecule type" value="Genomic_DNA"/>
</dbReference>
<dbReference type="Gene3D" id="3.40.50.720">
    <property type="entry name" value="NAD(P)-binding Rossmann-like Domain"/>
    <property type="match status" value="1"/>
</dbReference>